<dbReference type="PANTHER" id="PTHR11130:SF0">
    <property type="entry name" value="GLUTATHIONE SYNTHETASE"/>
    <property type="match status" value="1"/>
</dbReference>
<dbReference type="GO" id="GO:0005524">
    <property type="term" value="F:ATP binding"/>
    <property type="evidence" value="ECO:0007669"/>
    <property type="project" value="InterPro"/>
</dbReference>
<dbReference type="InterPro" id="IPR005615">
    <property type="entry name" value="Glutathione_synthase"/>
</dbReference>
<feature type="domain" description="Glutathione synthase substrate-binding" evidence="4">
    <location>
        <begin position="204"/>
        <end position="250"/>
    </location>
</feature>
<dbReference type="Gene3D" id="3.30.470.20">
    <property type="entry name" value="ATP-grasp fold, B domain"/>
    <property type="match status" value="1"/>
</dbReference>
<organism evidence="5">
    <name type="scientific">Clastoptera arizonana</name>
    <name type="common">Arizona spittle bug</name>
    <dbReference type="NCBI Taxonomy" id="38151"/>
    <lineage>
        <taxon>Eukaryota</taxon>
        <taxon>Metazoa</taxon>
        <taxon>Ecdysozoa</taxon>
        <taxon>Arthropoda</taxon>
        <taxon>Hexapoda</taxon>
        <taxon>Insecta</taxon>
        <taxon>Pterygota</taxon>
        <taxon>Neoptera</taxon>
        <taxon>Paraneoptera</taxon>
        <taxon>Hemiptera</taxon>
        <taxon>Auchenorrhyncha</taxon>
        <taxon>Cercopoidea</taxon>
        <taxon>Clastopteridae</taxon>
        <taxon>Clastoptera</taxon>
    </lineage>
</organism>
<dbReference type="PANTHER" id="PTHR11130">
    <property type="entry name" value="GLUTATHIONE SYNTHETASE"/>
    <property type="match status" value="1"/>
</dbReference>
<dbReference type="InterPro" id="IPR014049">
    <property type="entry name" value="Glutathione_synthase_N_euk"/>
</dbReference>
<dbReference type="InterPro" id="IPR037013">
    <property type="entry name" value="GSH-S_sub-bd_sf"/>
</dbReference>
<dbReference type="InterPro" id="IPR004887">
    <property type="entry name" value="GSH_synth_subst-bd"/>
</dbReference>
<proteinExistence type="predicted"/>
<accession>A0A1B6DSE8</accession>
<protein>
    <recommendedName>
        <fullName evidence="1">Glutathione synthetase</fullName>
    </recommendedName>
    <alternativeName>
        <fullName evidence="2">Glutathione synthase</fullName>
    </alternativeName>
</protein>
<dbReference type="Pfam" id="PF03917">
    <property type="entry name" value="GSH_synth_ATP"/>
    <property type="match status" value="1"/>
</dbReference>
<evidence type="ECO:0000259" key="4">
    <source>
        <dbReference type="Pfam" id="PF03199"/>
    </source>
</evidence>
<evidence type="ECO:0000256" key="2">
    <source>
        <dbReference type="ARBA" id="ARBA00030403"/>
    </source>
</evidence>
<dbReference type="GO" id="GO:0005829">
    <property type="term" value="C:cytosol"/>
    <property type="evidence" value="ECO:0007669"/>
    <property type="project" value="TreeGrafter"/>
</dbReference>
<evidence type="ECO:0000256" key="3">
    <source>
        <dbReference type="ARBA" id="ARBA00048871"/>
    </source>
</evidence>
<evidence type="ECO:0000313" key="5">
    <source>
        <dbReference type="EMBL" id="JAS28575.1"/>
    </source>
</evidence>
<gene>
    <name evidence="5" type="ORF">g.13202</name>
</gene>
<sequence length="259" mass="29603">MESRFQPCIPLPLDRETLNDIVSKSKDWALMHGAGMRSKTNFSSDSLVFAPFALLPSVFPKREFERAVELQPIINELMFNVAHDHNFLTENLKNTIEVDDFTRRLFQLYEIMLKEGFTQCLTCGLLRSDYLSESTDDNKIKQVEVNTIASSFGGISSILINFQSFVLKELGYPNLVENLPANNALQGLAQGIIDAWKIYDDPSAVVLFVVEDVTYNICDQRFLEFEIRSLNPNVRVIRRTLTELSILIKFGSKKRAHSW</sequence>
<dbReference type="SUPFAM" id="SSF56059">
    <property type="entry name" value="Glutathione synthetase ATP-binding domain-like"/>
    <property type="match status" value="1"/>
</dbReference>
<dbReference type="FunFam" id="3.30.1490.80:FF:000009">
    <property type="entry name" value="Glutathione synthetase"/>
    <property type="match status" value="1"/>
</dbReference>
<dbReference type="Pfam" id="PF03199">
    <property type="entry name" value="GSH_synthase"/>
    <property type="match status" value="1"/>
</dbReference>
<comment type="catalytic activity">
    <reaction evidence="3">
        <text>gamma-L-glutamyl-L-cysteine + glycine + ATP = glutathione + ADP + phosphate + H(+)</text>
        <dbReference type="Rhea" id="RHEA:13557"/>
        <dbReference type="ChEBI" id="CHEBI:15378"/>
        <dbReference type="ChEBI" id="CHEBI:30616"/>
        <dbReference type="ChEBI" id="CHEBI:43474"/>
        <dbReference type="ChEBI" id="CHEBI:57305"/>
        <dbReference type="ChEBI" id="CHEBI:57925"/>
        <dbReference type="ChEBI" id="CHEBI:58173"/>
        <dbReference type="ChEBI" id="CHEBI:456216"/>
        <dbReference type="EC" id="6.3.2.3"/>
    </reaction>
    <physiologicalReaction direction="left-to-right" evidence="3">
        <dbReference type="Rhea" id="RHEA:13558"/>
    </physiologicalReaction>
</comment>
<dbReference type="Gene3D" id="3.30.1490.80">
    <property type="match status" value="1"/>
</dbReference>
<dbReference type="EMBL" id="GEDC01008723">
    <property type="protein sequence ID" value="JAS28575.1"/>
    <property type="molecule type" value="Transcribed_RNA"/>
</dbReference>
<dbReference type="GO" id="GO:0004363">
    <property type="term" value="F:glutathione synthase activity"/>
    <property type="evidence" value="ECO:0007669"/>
    <property type="project" value="UniProtKB-EC"/>
</dbReference>
<dbReference type="GO" id="GO:0043295">
    <property type="term" value="F:glutathione binding"/>
    <property type="evidence" value="ECO:0007669"/>
    <property type="project" value="TreeGrafter"/>
</dbReference>
<dbReference type="AlphaFoldDB" id="A0A1B6DSE8"/>
<name>A0A1B6DSE8_9HEMI</name>
<dbReference type="Gene3D" id="3.40.50.1760">
    <property type="entry name" value="Glutathione synthase, substrate-binding domain superfamily, eukaryotic"/>
    <property type="match status" value="1"/>
</dbReference>
<reference evidence="5" key="1">
    <citation type="submission" date="2015-12" db="EMBL/GenBank/DDBJ databases">
        <title>De novo transcriptome assembly of four potential Pierce s Disease insect vectors from Arizona vineyards.</title>
        <authorList>
            <person name="Tassone E.E."/>
        </authorList>
    </citation>
    <scope>NUCLEOTIDE SEQUENCE</scope>
</reference>
<evidence type="ECO:0000256" key="1">
    <source>
        <dbReference type="ARBA" id="ARBA00020821"/>
    </source>
</evidence>